<dbReference type="EC" id="3.1.3.71" evidence="3"/>
<proteinExistence type="inferred from homology"/>
<evidence type="ECO:0000256" key="4">
    <source>
        <dbReference type="ARBA" id="ARBA00021948"/>
    </source>
</evidence>
<evidence type="ECO:0000313" key="8">
    <source>
        <dbReference type="EMBL" id="MFC6006504.1"/>
    </source>
</evidence>
<sequence>MTTTARIDVEWGVSGARRFTEGAERADVVVVVDVLSFSTSVTVALERGARVWPHPGGEQAHELARSLEALLAGTRSHTSGPSLSPASLLDLPEGTRLVLPSPNGSSISHVLMSSPALVLVGCLRNASAVAQRVAHEVRERSLAGSAPLRVAVVPAGERWGDGSLRVAYEDHVGAGAVIAGLRTAAPGIELSPEAAVAALAFEHRQPLAGTPSGRELIERGFAQDVELAGQLDASDVVPVLRQGSFTPAAVEHAKPV</sequence>
<accession>A0ABW1JCD4</accession>
<dbReference type="PANTHER" id="PTHR37311:SF1">
    <property type="entry name" value="2-PHOSPHOSULFOLACTATE PHOSPHATASE-RELATED"/>
    <property type="match status" value="1"/>
</dbReference>
<reference evidence="9" key="1">
    <citation type="journal article" date="2019" name="Int. J. Syst. Evol. Microbiol.">
        <title>The Global Catalogue of Microorganisms (GCM) 10K type strain sequencing project: providing services to taxonomists for standard genome sequencing and annotation.</title>
        <authorList>
            <consortium name="The Broad Institute Genomics Platform"/>
            <consortium name="The Broad Institute Genome Sequencing Center for Infectious Disease"/>
            <person name="Wu L."/>
            <person name="Ma J."/>
        </authorList>
    </citation>
    <scope>NUCLEOTIDE SEQUENCE [LARGE SCALE GENOMIC DNA]</scope>
    <source>
        <strain evidence="9">KACC 14249</strain>
    </source>
</reference>
<evidence type="ECO:0000256" key="6">
    <source>
        <dbReference type="ARBA" id="ARBA00022842"/>
    </source>
</evidence>
<evidence type="ECO:0000256" key="7">
    <source>
        <dbReference type="ARBA" id="ARBA00033711"/>
    </source>
</evidence>
<name>A0ABW1JCD4_9ACTN</name>
<evidence type="ECO:0000256" key="5">
    <source>
        <dbReference type="ARBA" id="ARBA00022801"/>
    </source>
</evidence>
<dbReference type="Gene3D" id="3.90.1560.10">
    <property type="entry name" value="ComB-like"/>
    <property type="match status" value="1"/>
</dbReference>
<keyword evidence="9" id="KW-1185">Reference proteome</keyword>
<dbReference type="RefSeq" id="WP_345717991.1">
    <property type="nucleotide sequence ID" value="NZ_BAABFP010000008.1"/>
</dbReference>
<keyword evidence="6" id="KW-0460">Magnesium</keyword>
<dbReference type="SUPFAM" id="SSF142823">
    <property type="entry name" value="ComB-like"/>
    <property type="match status" value="1"/>
</dbReference>
<keyword evidence="5" id="KW-0378">Hydrolase</keyword>
<dbReference type="InterPro" id="IPR005238">
    <property type="entry name" value="ComB-like"/>
</dbReference>
<comment type="caution">
    <text evidence="8">The sequence shown here is derived from an EMBL/GenBank/DDBJ whole genome shotgun (WGS) entry which is preliminary data.</text>
</comment>
<dbReference type="EMBL" id="JBHSRD010000003">
    <property type="protein sequence ID" value="MFC6006504.1"/>
    <property type="molecule type" value="Genomic_DNA"/>
</dbReference>
<evidence type="ECO:0000256" key="1">
    <source>
        <dbReference type="ARBA" id="ARBA00001946"/>
    </source>
</evidence>
<gene>
    <name evidence="8" type="ORF">ACFQDO_05105</name>
</gene>
<dbReference type="Pfam" id="PF04029">
    <property type="entry name" value="2-ph_phosp"/>
    <property type="match status" value="1"/>
</dbReference>
<dbReference type="PANTHER" id="PTHR37311">
    <property type="entry name" value="2-PHOSPHOSULFOLACTATE PHOSPHATASE-RELATED"/>
    <property type="match status" value="1"/>
</dbReference>
<comment type="similarity">
    <text evidence="2">Belongs to the ComB family.</text>
</comment>
<dbReference type="InterPro" id="IPR036702">
    <property type="entry name" value="ComB-like_sf"/>
</dbReference>
<evidence type="ECO:0000313" key="9">
    <source>
        <dbReference type="Proteomes" id="UP001596189"/>
    </source>
</evidence>
<comment type="catalytic activity">
    <reaction evidence="7">
        <text>(2R)-O-phospho-3-sulfolactate + H2O = (2R)-3-sulfolactate + phosphate</text>
        <dbReference type="Rhea" id="RHEA:23416"/>
        <dbReference type="ChEBI" id="CHEBI:15377"/>
        <dbReference type="ChEBI" id="CHEBI:15597"/>
        <dbReference type="ChEBI" id="CHEBI:43474"/>
        <dbReference type="ChEBI" id="CHEBI:58738"/>
        <dbReference type="EC" id="3.1.3.71"/>
    </reaction>
</comment>
<organism evidence="8 9">
    <name type="scientific">Angustibacter luteus</name>
    <dbReference type="NCBI Taxonomy" id="658456"/>
    <lineage>
        <taxon>Bacteria</taxon>
        <taxon>Bacillati</taxon>
        <taxon>Actinomycetota</taxon>
        <taxon>Actinomycetes</taxon>
        <taxon>Kineosporiales</taxon>
        <taxon>Kineosporiaceae</taxon>
    </lineage>
</organism>
<comment type="cofactor">
    <cofactor evidence="1">
        <name>Mg(2+)</name>
        <dbReference type="ChEBI" id="CHEBI:18420"/>
    </cofactor>
</comment>
<dbReference type="Proteomes" id="UP001596189">
    <property type="component" value="Unassembled WGS sequence"/>
</dbReference>
<evidence type="ECO:0000256" key="2">
    <source>
        <dbReference type="ARBA" id="ARBA00009997"/>
    </source>
</evidence>
<evidence type="ECO:0000256" key="3">
    <source>
        <dbReference type="ARBA" id="ARBA00012953"/>
    </source>
</evidence>
<protein>
    <recommendedName>
        <fullName evidence="4">Probable 2-phosphosulfolactate phosphatase</fullName>
        <ecNumber evidence="3">3.1.3.71</ecNumber>
    </recommendedName>
</protein>